<reference evidence="1 2" key="1">
    <citation type="submission" date="2007-08" db="EMBL/GenBank/DDBJ databases">
        <title>Draft genome sequence of Clostridium leptum (DSM 753).</title>
        <authorList>
            <person name="Sudarsanam P."/>
            <person name="Ley R."/>
            <person name="Guruge J."/>
            <person name="Turnbaugh P.J."/>
            <person name="Mahowald M."/>
            <person name="Liep D."/>
            <person name="Gordon J."/>
        </authorList>
    </citation>
    <scope>NUCLEOTIDE SEQUENCE [LARGE SCALE GENOMIC DNA]</scope>
    <source>
        <strain evidence="1 2">DSM 753</strain>
    </source>
</reference>
<dbReference type="AlphaFoldDB" id="A7VWU8"/>
<reference evidence="1 2" key="2">
    <citation type="submission" date="2007-08" db="EMBL/GenBank/DDBJ databases">
        <authorList>
            <person name="Fulton L."/>
            <person name="Clifton S."/>
            <person name="Fulton B."/>
            <person name="Xu J."/>
            <person name="Minx P."/>
            <person name="Pepin K.H."/>
            <person name="Johnson M."/>
            <person name="Thiruvilangam P."/>
            <person name="Bhonagiri V."/>
            <person name="Nash W.E."/>
            <person name="Wang C."/>
            <person name="Mardis E.R."/>
            <person name="Wilson R.K."/>
        </authorList>
    </citation>
    <scope>NUCLEOTIDE SEQUENCE [LARGE SCALE GENOMIC DNA]</scope>
    <source>
        <strain evidence="1 2">DSM 753</strain>
    </source>
</reference>
<sequence length="41" mass="4537">MDAARLGIERARFTETIPNLLYAYLRADFKAKIPTIPVGGS</sequence>
<comment type="caution">
    <text evidence="1">The sequence shown here is derived from an EMBL/GenBank/DDBJ whole genome shotgun (WGS) entry which is preliminary data.</text>
</comment>
<evidence type="ECO:0000313" key="1">
    <source>
        <dbReference type="EMBL" id="EDO60245.1"/>
    </source>
</evidence>
<name>A7VWU8_9FIRM</name>
<dbReference type="Proteomes" id="UP000003490">
    <property type="component" value="Unassembled WGS sequence"/>
</dbReference>
<organism evidence="1 2">
    <name type="scientific">[Clostridium] leptum DSM 753</name>
    <dbReference type="NCBI Taxonomy" id="428125"/>
    <lineage>
        <taxon>Bacteria</taxon>
        <taxon>Bacillati</taxon>
        <taxon>Bacillota</taxon>
        <taxon>Clostridia</taxon>
        <taxon>Eubacteriales</taxon>
        <taxon>Oscillospiraceae</taxon>
        <taxon>Oscillospiraceae incertae sedis</taxon>
    </lineage>
</organism>
<accession>A7VWU8</accession>
<dbReference type="HOGENOM" id="CLU_3268075_0_0_9"/>
<dbReference type="EMBL" id="ABCB02000020">
    <property type="protein sequence ID" value="EDO60245.1"/>
    <property type="molecule type" value="Genomic_DNA"/>
</dbReference>
<gene>
    <name evidence="1" type="ORF">CLOLEP_03071</name>
</gene>
<evidence type="ECO:0000313" key="2">
    <source>
        <dbReference type="Proteomes" id="UP000003490"/>
    </source>
</evidence>
<proteinExistence type="predicted"/>
<protein>
    <submittedName>
        <fullName evidence="1">Uncharacterized protein</fullName>
    </submittedName>
</protein>